<dbReference type="KEGG" id="elm:ELI_4329"/>
<dbReference type="AlphaFoldDB" id="E3GQH7"/>
<sequence>MFKTSIFSSCLSIVYSHYNLLNHNTSHTPFQSILIIYTPFALNSTAKKQKRQATTALPANAAFFKFTLS</sequence>
<accession>E3GQH7</accession>
<dbReference type="Proteomes" id="UP000006873">
    <property type="component" value="Chromosome"/>
</dbReference>
<protein>
    <submittedName>
        <fullName evidence="1">Uncharacterized protein</fullName>
    </submittedName>
</protein>
<reference evidence="1 2" key="2">
    <citation type="journal article" date="2011" name="J. Bacteriol.">
        <title>Complete genome sequence of a carbon monoxide-utilizing acetogen, Eubacterium limosum KIST612.</title>
        <authorList>
            <person name="Roh H."/>
            <person name="Ko H.J."/>
            <person name="Kim D."/>
            <person name="Choi D.G."/>
            <person name="Park S."/>
            <person name="Kim S."/>
            <person name="Chang I.S."/>
            <person name="Choi I.G."/>
        </authorList>
    </citation>
    <scope>NUCLEOTIDE SEQUENCE [LARGE SCALE GENOMIC DNA]</scope>
    <source>
        <strain evidence="1 2">KIST612</strain>
    </source>
</reference>
<proteinExistence type="predicted"/>
<dbReference type="HOGENOM" id="CLU_2769684_0_0_9"/>
<gene>
    <name evidence="1" type="ordered locus">ELI_4329</name>
</gene>
<keyword evidence="2" id="KW-1185">Reference proteome</keyword>
<organism evidence="1 2">
    <name type="scientific">Eubacterium callanderi</name>
    <dbReference type="NCBI Taxonomy" id="53442"/>
    <lineage>
        <taxon>Bacteria</taxon>
        <taxon>Bacillati</taxon>
        <taxon>Bacillota</taxon>
        <taxon>Clostridia</taxon>
        <taxon>Eubacteriales</taxon>
        <taxon>Eubacteriaceae</taxon>
        <taxon>Eubacterium</taxon>
    </lineage>
</organism>
<evidence type="ECO:0000313" key="2">
    <source>
        <dbReference type="Proteomes" id="UP000006873"/>
    </source>
</evidence>
<evidence type="ECO:0000313" key="1">
    <source>
        <dbReference type="EMBL" id="ADO39269.1"/>
    </source>
</evidence>
<name>E3GQH7_9FIRM</name>
<reference key="1">
    <citation type="submission" date="2010-09" db="EMBL/GenBank/DDBJ databases">
        <authorList>
            <person name="Roh H."/>
            <person name="Ko H.-J."/>
            <person name="Kim D."/>
            <person name="Choi D.G."/>
            <person name="Park S."/>
            <person name="Kim S."/>
            <person name="Kim K.H."/>
            <person name="Chang I.S."/>
            <person name="Choi I.-G."/>
        </authorList>
    </citation>
    <scope>NUCLEOTIDE SEQUENCE</scope>
    <source>
        <strain>KIST612</strain>
    </source>
</reference>
<dbReference type="EMBL" id="CP002273">
    <property type="protein sequence ID" value="ADO39269.1"/>
    <property type="molecule type" value="Genomic_DNA"/>
</dbReference>